<comment type="similarity">
    <text evidence="2">Belongs to the CDP-glycerol glycerophosphotransferase family.</text>
</comment>
<evidence type="ECO:0000313" key="9">
    <source>
        <dbReference type="EMBL" id="MCC2136297.1"/>
    </source>
</evidence>
<keyword evidence="5" id="KW-0808">Transferase</keyword>
<evidence type="ECO:0000256" key="4">
    <source>
        <dbReference type="ARBA" id="ARBA00022676"/>
    </source>
</evidence>
<dbReference type="InterPro" id="IPR007554">
    <property type="entry name" value="Glycerophosphate_synth"/>
</dbReference>
<dbReference type="GO" id="GO:0019350">
    <property type="term" value="P:teichoic acid biosynthetic process"/>
    <property type="evidence" value="ECO:0007669"/>
    <property type="project" value="UniProtKB-KW"/>
</dbReference>
<organism evidence="9 10">
    <name type="scientific">Hominenteromicrobium mulieris</name>
    <dbReference type="NCBI Taxonomy" id="2885357"/>
    <lineage>
        <taxon>Bacteria</taxon>
        <taxon>Bacillati</taxon>
        <taxon>Bacillota</taxon>
        <taxon>Clostridia</taxon>
        <taxon>Eubacteriales</taxon>
        <taxon>Oscillospiraceae</taxon>
        <taxon>Hominenteromicrobium</taxon>
    </lineage>
</organism>
<dbReference type="Gene3D" id="3.90.550.10">
    <property type="entry name" value="Spore Coat Polysaccharide Biosynthesis Protein SpsA, Chain A"/>
    <property type="match status" value="1"/>
</dbReference>
<dbReference type="CDD" id="cd00761">
    <property type="entry name" value="Glyco_tranf_GTA_type"/>
    <property type="match status" value="1"/>
</dbReference>
<evidence type="ECO:0000256" key="1">
    <source>
        <dbReference type="ARBA" id="ARBA00004202"/>
    </source>
</evidence>
<dbReference type="InterPro" id="IPR029044">
    <property type="entry name" value="Nucleotide-diphossugar_trans"/>
</dbReference>
<dbReference type="PANTHER" id="PTHR22916:SF51">
    <property type="entry name" value="GLYCOSYLTRANSFERASE EPSH-RELATED"/>
    <property type="match status" value="1"/>
</dbReference>
<sequence length="881" mass="103360">MKSECNFDSIKVSVIVPVYNVEAYLERCLDSLVKQTLEEMEIIVVNDGTKDNSQAIIDRYAAAYPQKVISLIKENGGLSDARNYGIPYAHGEYIGFVDSDDYLNVTMYQKLYDRAAETDSDIVVCGYYGIDENTETRRFFQRGSTLEFGVSLHENPKLLYTNAPYAWNKIYRRALFERTGIRFPKGKIYEDIATIYPLMLHANRISKVNEPLYYYILKREGAITATFSENILQMYDSLAIMNEYYIREGAFEEFKEVLGFINLKHTILRFRDFTAYKDKDLQFKVVRKGFQHLDHYFDDWRRNKAFFDFFFSKKRLMGALAKHEFTWYLYSMMPNSVLRLLGKAAKTMRKALTVFSKRSYLNKYYYVRTCKKKPLCDKQVLFESFHGTNLNDSPFAMMRELAKDPTFTIYYTSKKELMGEHRKILDAYGLNRVQLIPLGSRKYQKILATSRYLVNNVSFPTYFIRREGQVYLNTWHGTPLKTLGKKMAMGIQDMSNMQRNFLHSSYLLHPNRYTMDHMMEDYNLNHLYTGKVILSGYPRNAIFWDKDAAAAVRKQYGMDGKETFAYMPTWRGAMSSGANKGGYEAEVRDLLTKFDSALTDKQIMYVNLHPLVKDKVPIEGYKHIVKFPDDVDSYSFLNAVDVLITDYSSVFFDFSITRKPIVLFMYDYDAYMAERGMYMDVRDLPFRKIYTMNEMLAYLHENDKQADVNSAAYDAYYKMFTNYDAPDNIQNLNDMLFYGKAPKFEVIDYAENKKRPRNVYLVGKNDHKGWAKELEQQLHSMEAPVAVFLRRDFNELTLKELTDKYNDWLDYTVIDTQMFLSLPENIKLFFSRERNTYNCDAVFAREVFRILPHLNIQSVTAGDDSYRNRSIEQAVKNERKG</sequence>
<dbReference type="Gene3D" id="3.40.50.11820">
    <property type="match status" value="1"/>
</dbReference>
<evidence type="ECO:0000313" key="10">
    <source>
        <dbReference type="Proteomes" id="UP001199424"/>
    </source>
</evidence>
<keyword evidence="7" id="KW-0472">Membrane</keyword>
<protein>
    <submittedName>
        <fullName evidence="9">CDP-glycerol glycerophosphotransferase family protein</fullName>
    </submittedName>
</protein>
<dbReference type="GO" id="GO:0016757">
    <property type="term" value="F:glycosyltransferase activity"/>
    <property type="evidence" value="ECO:0007669"/>
    <property type="project" value="UniProtKB-KW"/>
</dbReference>
<comment type="caution">
    <text evidence="9">The sequence shown here is derived from an EMBL/GenBank/DDBJ whole genome shotgun (WGS) entry which is preliminary data.</text>
</comment>
<dbReference type="InterPro" id="IPR043149">
    <property type="entry name" value="TagF_N"/>
</dbReference>
<dbReference type="GO" id="GO:0047355">
    <property type="term" value="F:CDP-glycerol glycerophosphotransferase activity"/>
    <property type="evidence" value="ECO:0007669"/>
    <property type="project" value="InterPro"/>
</dbReference>
<dbReference type="GO" id="GO:0005886">
    <property type="term" value="C:plasma membrane"/>
    <property type="evidence" value="ECO:0007669"/>
    <property type="project" value="UniProtKB-SubCell"/>
</dbReference>
<accession>A0AAE3AH91</accession>
<keyword evidence="3" id="KW-1003">Cell membrane</keyword>
<dbReference type="InterPro" id="IPR043148">
    <property type="entry name" value="TagF_C"/>
</dbReference>
<dbReference type="Gene3D" id="3.40.50.12580">
    <property type="match status" value="1"/>
</dbReference>
<dbReference type="Proteomes" id="UP001199424">
    <property type="component" value="Unassembled WGS sequence"/>
</dbReference>
<dbReference type="AlphaFoldDB" id="A0AAE3AH91"/>
<dbReference type="PANTHER" id="PTHR22916">
    <property type="entry name" value="GLYCOSYLTRANSFERASE"/>
    <property type="match status" value="1"/>
</dbReference>
<evidence type="ECO:0000259" key="8">
    <source>
        <dbReference type="Pfam" id="PF00535"/>
    </source>
</evidence>
<keyword evidence="4" id="KW-0328">Glycosyltransferase</keyword>
<dbReference type="Pfam" id="PF00535">
    <property type="entry name" value="Glycos_transf_2"/>
    <property type="match status" value="1"/>
</dbReference>
<dbReference type="InterPro" id="IPR001173">
    <property type="entry name" value="Glyco_trans_2-like"/>
</dbReference>
<name>A0AAE3AH91_9FIRM</name>
<dbReference type="Pfam" id="PF04464">
    <property type="entry name" value="Glyphos_transf"/>
    <property type="match status" value="1"/>
</dbReference>
<keyword evidence="6" id="KW-0777">Teichoic acid biosynthesis</keyword>
<dbReference type="SUPFAM" id="SSF53756">
    <property type="entry name" value="UDP-Glycosyltransferase/glycogen phosphorylase"/>
    <property type="match status" value="1"/>
</dbReference>
<evidence type="ECO:0000256" key="6">
    <source>
        <dbReference type="ARBA" id="ARBA00022944"/>
    </source>
</evidence>
<gene>
    <name evidence="9" type="ORF">LKD31_04610</name>
</gene>
<keyword evidence="10" id="KW-1185">Reference proteome</keyword>
<reference evidence="9" key="1">
    <citation type="submission" date="2021-10" db="EMBL/GenBank/DDBJ databases">
        <title>Anaerobic single-cell dispensing facilitates the cultivation of human gut bacteria.</title>
        <authorList>
            <person name="Afrizal A."/>
        </authorList>
    </citation>
    <scope>NUCLEOTIDE SEQUENCE</scope>
    <source>
        <strain evidence="9">CLA-AA-H250</strain>
    </source>
</reference>
<dbReference type="RefSeq" id="WP_308448817.1">
    <property type="nucleotide sequence ID" value="NZ_JAJEQC010000003.1"/>
</dbReference>
<comment type="subcellular location">
    <subcellularLocation>
        <location evidence="1">Cell membrane</location>
        <topology evidence="1">Peripheral membrane protein</topology>
    </subcellularLocation>
</comment>
<evidence type="ECO:0000256" key="3">
    <source>
        <dbReference type="ARBA" id="ARBA00022475"/>
    </source>
</evidence>
<evidence type="ECO:0000256" key="5">
    <source>
        <dbReference type="ARBA" id="ARBA00022679"/>
    </source>
</evidence>
<evidence type="ECO:0000256" key="7">
    <source>
        <dbReference type="ARBA" id="ARBA00023136"/>
    </source>
</evidence>
<dbReference type="EMBL" id="JAJEQC010000003">
    <property type="protein sequence ID" value="MCC2136297.1"/>
    <property type="molecule type" value="Genomic_DNA"/>
</dbReference>
<evidence type="ECO:0000256" key="2">
    <source>
        <dbReference type="ARBA" id="ARBA00010488"/>
    </source>
</evidence>
<dbReference type="SUPFAM" id="SSF53448">
    <property type="entry name" value="Nucleotide-diphospho-sugar transferases"/>
    <property type="match status" value="1"/>
</dbReference>
<feature type="domain" description="Glycosyltransferase 2-like" evidence="8">
    <location>
        <begin position="13"/>
        <end position="177"/>
    </location>
</feature>
<proteinExistence type="inferred from homology"/>